<evidence type="ECO:0000256" key="4">
    <source>
        <dbReference type="SAM" id="MobiDB-lite"/>
    </source>
</evidence>
<evidence type="ECO:0000256" key="3">
    <source>
        <dbReference type="PROSITE-ProRule" id="PRU00267"/>
    </source>
</evidence>
<dbReference type="WBParaSite" id="nRc.2.0.1.t21669-RA">
    <property type="protein sequence ID" value="nRc.2.0.1.t21669-RA"/>
    <property type="gene ID" value="nRc.2.0.1.g21669"/>
</dbReference>
<feature type="domain" description="HMG box" evidence="5">
    <location>
        <begin position="177"/>
        <end position="245"/>
    </location>
</feature>
<proteinExistence type="predicted"/>
<reference evidence="7" key="1">
    <citation type="submission" date="2022-11" db="UniProtKB">
        <authorList>
            <consortium name="WormBaseParasite"/>
        </authorList>
    </citation>
    <scope>IDENTIFICATION</scope>
</reference>
<dbReference type="CDD" id="cd00084">
    <property type="entry name" value="HMG-box_SF"/>
    <property type="match status" value="1"/>
</dbReference>
<dbReference type="PANTHER" id="PTHR46040:SF3">
    <property type="entry name" value="HIGH MOBILITY GROUP PROTEIN 2"/>
    <property type="match status" value="1"/>
</dbReference>
<feature type="DNA-binding region" description="HMG box" evidence="3">
    <location>
        <begin position="177"/>
        <end position="245"/>
    </location>
</feature>
<feature type="compositionally biased region" description="Basic and acidic residues" evidence="4">
    <location>
        <begin position="47"/>
        <end position="65"/>
    </location>
</feature>
<keyword evidence="1 3" id="KW-0238">DNA-binding</keyword>
<feature type="compositionally biased region" description="Basic and acidic residues" evidence="4">
    <location>
        <begin position="343"/>
        <end position="354"/>
    </location>
</feature>
<dbReference type="SMART" id="SM00398">
    <property type="entry name" value="HMG"/>
    <property type="match status" value="1"/>
</dbReference>
<dbReference type="InterPro" id="IPR036910">
    <property type="entry name" value="HMG_box_dom_sf"/>
</dbReference>
<protein>
    <submittedName>
        <fullName evidence="7">HMG box domain-containing protein</fullName>
    </submittedName>
</protein>
<dbReference type="Pfam" id="PF00505">
    <property type="entry name" value="HMG_box"/>
    <property type="match status" value="1"/>
</dbReference>
<feature type="region of interest" description="Disordered" evidence="4">
    <location>
        <begin position="43"/>
        <end position="73"/>
    </location>
</feature>
<feature type="compositionally biased region" description="Basic residues" evidence="4">
    <location>
        <begin position="254"/>
        <end position="269"/>
    </location>
</feature>
<name>A0A915J7D9_ROMCU</name>
<dbReference type="GO" id="GO:0003677">
    <property type="term" value="F:DNA binding"/>
    <property type="evidence" value="ECO:0007669"/>
    <property type="project" value="UniProtKB-UniRule"/>
</dbReference>
<feature type="compositionally biased region" description="Low complexity" evidence="4">
    <location>
        <begin position="471"/>
        <end position="480"/>
    </location>
</feature>
<feature type="compositionally biased region" description="Low complexity" evidence="4">
    <location>
        <begin position="419"/>
        <end position="428"/>
    </location>
</feature>
<accession>A0A915J7D9</accession>
<sequence length="558" mass="63647">MGHRNSHCVIRLNNTESPWIVDSLLLIGWIVLQSAFLCASTMGKKSNKPENKHPVADVEENHDINTSEGPSPAHRALPEFLQTLEGVESFMQKLKQKCNLNKKFRYVKFGKVCVENVSVEDIKTGYRKLRTLCFTNLTLKCELDIIEEHYRKFFDTNGKFVDVNDKKSLVNREDLPPPKPLSSYILFCKKMREKTRKKHPELTFKEVSVVIAKKWRELSNEKRKIFDDEATRLKSEYETKLEEYHVKFPPVGKEKKKKERGERKKRPAKPPKSALDLFVLDNKQKYLERGLTHHNQMQEAAFPDFYKLDSKEREAYDIRVKSMYDEYMNYRQEQENRAANGKRSKENNKVKSNDLVESDSSDNSDMQEPPTKKSLIEQPKSENPTASSSSPRKEAVRVEPVGSVQQIFLKSMPKESDSESSSSSSSSSDSEKTAVNATQVGLQNSKMLKFLTTRDSGKSRFDEKPPRRKSTSSSSGSSDNSDSEEKPVKTAPLFPSPKKPVESKTQPIKFEKSSSSSSSSSSDDVRKKVSISKSYTKQTIAPPNFATPDLSNKKKKKL</sequence>
<feature type="compositionally biased region" description="Polar residues" evidence="4">
    <location>
        <begin position="381"/>
        <end position="390"/>
    </location>
</feature>
<keyword evidence="2 3" id="KW-0539">Nucleus</keyword>
<dbReference type="Proteomes" id="UP000887565">
    <property type="component" value="Unplaced"/>
</dbReference>
<dbReference type="PANTHER" id="PTHR46040">
    <property type="entry name" value="HIGH MOBILITY GROUP PROTEIN 2"/>
    <property type="match status" value="1"/>
</dbReference>
<dbReference type="InterPro" id="IPR009071">
    <property type="entry name" value="HMG_box_dom"/>
</dbReference>
<feature type="region of interest" description="Disordered" evidence="4">
    <location>
        <begin position="248"/>
        <end position="275"/>
    </location>
</feature>
<evidence type="ECO:0000313" key="7">
    <source>
        <dbReference type="WBParaSite" id="nRc.2.0.1.t21669-RA"/>
    </source>
</evidence>
<dbReference type="SUPFAM" id="SSF47095">
    <property type="entry name" value="HMG-box"/>
    <property type="match status" value="1"/>
</dbReference>
<evidence type="ECO:0000313" key="6">
    <source>
        <dbReference type="Proteomes" id="UP000887565"/>
    </source>
</evidence>
<keyword evidence="6" id="KW-1185">Reference proteome</keyword>
<feature type="compositionally biased region" description="Polar residues" evidence="4">
    <location>
        <begin position="433"/>
        <end position="446"/>
    </location>
</feature>
<dbReference type="GO" id="GO:0005634">
    <property type="term" value="C:nucleus"/>
    <property type="evidence" value="ECO:0007669"/>
    <property type="project" value="UniProtKB-UniRule"/>
</dbReference>
<dbReference type="GO" id="GO:0010468">
    <property type="term" value="P:regulation of gene expression"/>
    <property type="evidence" value="ECO:0007669"/>
    <property type="project" value="TreeGrafter"/>
</dbReference>
<evidence type="ECO:0000259" key="5">
    <source>
        <dbReference type="PROSITE" id="PS50118"/>
    </source>
</evidence>
<evidence type="ECO:0000256" key="2">
    <source>
        <dbReference type="ARBA" id="ARBA00023242"/>
    </source>
</evidence>
<evidence type="ECO:0000256" key="1">
    <source>
        <dbReference type="ARBA" id="ARBA00023125"/>
    </source>
</evidence>
<dbReference type="InterPro" id="IPR051965">
    <property type="entry name" value="ChromReg_NeuronalGeneExpr"/>
</dbReference>
<feature type="compositionally biased region" description="Low complexity" evidence="4">
    <location>
        <begin position="513"/>
        <end position="522"/>
    </location>
</feature>
<feature type="compositionally biased region" description="Basic and acidic residues" evidence="4">
    <location>
        <begin position="455"/>
        <end position="465"/>
    </location>
</feature>
<organism evidence="6 7">
    <name type="scientific">Romanomermis culicivorax</name>
    <name type="common">Nematode worm</name>
    <dbReference type="NCBI Taxonomy" id="13658"/>
    <lineage>
        <taxon>Eukaryota</taxon>
        <taxon>Metazoa</taxon>
        <taxon>Ecdysozoa</taxon>
        <taxon>Nematoda</taxon>
        <taxon>Enoplea</taxon>
        <taxon>Dorylaimia</taxon>
        <taxon>Mermithida</taxon>
        <taxon>Mermithoidea</taxon>
        <taxon>Mermithidae</taxon>
        <taxon>Romanomermis</taxon>
    </lineage>
</organism>
<dbReference type="Gene3D" id="1.10.30.10">
    <property type="entry name" value="High mobility group box domain"/>
    <property type="match status" value="1"/>
</dbReference>
<dbReference type="AlphaFoldDB" id="A0A915J7D9"/>
<dbReference type="PROSITE" id="PS50118">
    <property type="entry name" value="HMG_BOX_2"/>
    <property type="match status" value="1"/>
</dbReference>
<feature type="region of interest" description="Disordered" evidence="4">
    <location>
        <begin position="334"/>
        <end position="558"/>
    </location>
</feature>